<proteinExistence type="predicted"/>
<protein>
    <recommendedName>
        <fullName evidence="5">Late embryogenesis abundant protein LEA-2 subgroup domain-containing protein</fullName>
    </recommendedName>
</protein>
<organism evidence="4">
    <name type="scientific">Sundstroemia setigera</name>
    <dbReference type="NCBI Taxonomy" id="3005"/>
    <lineage>
        <taxon>Eukaryota</taxon>
        <taxon>Sar</taxon>
        <taxon>Stramenopiles</taxon>
        <taxon>Ochrophyta</taxon>
        <taxon>Bacillariophyta</taxon>
        <taxon>Coscinodiscophyceae</taxon>
        <taxon>Rhizosoleniophycidae</taxon>
        <taxon>Rhizosoleniales</taxon>
        <taxon>Rhizosoleniaceae</taxon>
        <taxon>Sundstroemia</taxon>
    </lineage>
</organism>
<evidence type="ECO:0000313" key="4">
    <source>
        <dbReference type="EMBL" id="CAD8350532.1"/>
    </source>
</evidence>
<feature type="signal peptide" evidence="3">
    <location>
        <begin position="1"/>
        <end position="19"/>
    </location>
</feature>
<keyword evidence="3" id="KW-0732">Signal</keyword>
<name>A0A7S0FBI2_9STRA</name>
<feature type="compositionally biased region" description="Acidic residues" evidence="1">
    <location>
        <begin position="209"/>
        <end position="230"/>
    </location>
</feature>
<dbReference type="AlphaFoldDB" id="A0A7S0FBI2"/>
<dbReference type="SUPFAM" id="SSF117070">
    <property type="entry name" value="LEA14-like"/>
    <property type="match status" value="1"/>
</dbReference>
<keyword evidence="2" id="KW-1133">Transmembrane helix</keyword>
<evidence type="ECO:0008006" key="5">
    <source>
        <dbReference type="Google" id="ProtNLM"/>
    </source>
</evidence>
<evidence type="ECO:0000256" key="1">
    <source>
        <dbReference type="SAM" id="MobiDB-lite"/>
    </source>
</evidence>
<keyword evidence="2" id="KW-0472">Membrane</keyword>
<reference evidence="4" key="1">
    <citation type="submission" date="2021-01" db="EMBL/GenBank/DDBJ databases">
        <authorList>
            <person name="Corre E."/>
            <person name="Pelletier E."/>
            <person name="Niang G."/>
            <person name="Scheremetjew M."/>
            <person name="Finn R."/>
            <person name="Kale V."/>
            <person name="Holt S."/>
            <person name="Cochrane G."/>
            <person name="Meng A."/>
            <person name="Brown T."/>
            <person name="Cohen L."/>
        </authorList>
    </citation>
    <scope>NUCLEOTIDE SEQUENCE</scope>
    <source>
        <strain evidence="4">CCMP 1694</strain>
    </source>
</reference>
<dbReference type="Gene3D" id="2.60.40.1820">
    <property type="match status" value="1"/>
</dbReference>
<feature type="region of interest" description="Disordered" evidence="1">
    <location>
        <begin position="204"/>
        <end position="241"/>
    </location>
</feature>
<evidence type="ECO:0000256" key="2">
    <source>
        <dbReference type="SAM" id="Phobius"/>
    </source>
</evidence>
<dbReference type="EMBL" id="HBEI01000467">
    <property type="protein sequence ID" value="CAD8350532.1"/>
    <property type="molecule type" value="Transcribed_RNA"/>
</dbReference>
<feature type="transmembrane region" description="Helical" evidence="2">
    <location>
        <begin position="160"/>
        <end position="177"/>
    </location>
</feature>
<accession>A0A7S0FBI2</accession>
<evidence type="ECO:0000256" key="3">
    <source>
        <dbReference type="SAM" id="SignalP"/>
    </source>
</evidence>
<sequence length="446" mass="49299">MRKELYLILLSSFLIGTFSEVGLSSNDSMKSSRKEQGILGGSHPMLEKNEDLCLQNTDCGSCQNAAAYCHWCPDSGSCHSARKWREYKCGLKAICNNEPDSSPFVSQESEIHDTASAPLVFHGDNQTVTMTPASPNDVGVDTCKRTEPEYAGTSQTSSTILGYLLSGFSFISVFLFFHNRKKSIAYKPVEIELVETENFPQSKRKVFEDGESDINDPEIDSESDSSDSYESDVGKDLEMSPSNMKNIESKESLNHVGMSVIPTTIISFLVASAMFTTFTLYPKQPSYNVCSTRVAWRSIIQNLVQIKGLSETSASFEVLMSIYNPNAFDLNVTLGSGSIVFGESEDILGTFNVESKLVKAQSIIDETVKVDFYPFHVKPLKLLASLKAGDLYFKVDANLHGTFPQLGGLSIKKEGIQTIIDFKKVEEHVKGVLEHGKDRSLCKCDF</sequence>
<keyword evidence="2" id="KW-0812">Transmembrane</keyword>
<feature type="transmembrane region" description="Helical" evidence="2">
    <location>
        <begin position="260"/>
        <end position="281"/>
    </location>
</feature>
<gene>
    <name evidence="4" type="ORF">RSET0789_LOCUS328</name>
</gene>
<feature type="chain" id="PRO_5030957364" description="Late embryogenesis abundant protein LEA-2 subgroup domain-containing protein" evidence="3">
    <location>
        <begin position="20"/>
        <end position="446"/>
    </location>
</feature>